<keyword evidence="3" id="KW-1185">Reference proteome</keyword>
<gene>
    <name evidence="2" type="ORF">BJI67_13720</name>
</gene>
<dbReference type="Pfam" id="PF00085">
    <property type="entry name" value="Thioredoxin"/>
    <property type="match status" value="1"/>
</dbReference>
<organism evidence="2 3">
    <name type="scientific">Acidihalobacter aeolianus</name>
    <dbReference type="NCBI Taxonomy" id="2792603"/>
    <lineage>
        <taxon>Bacteria</taxon>
        <taxon>Pseudomonadati</taxon>
        <taxon>Pseudomonadota</taxon>
        <taxon>Gammaproteobacteria</taxon>
        <taxon>Chromatiales</taxon>
        <taxon>Ectothiorhodospiraceae</taxon>
        <taxon>Acidihalobacter</taxon>
    </lineage>
</organism>
<sequence>MSIASYVIPVVVVGYLAWQWRPLWRARRQRGQVAPGLERLFPGRVPDRVALYFWSRHCVMCHGMTPVIEKLRTERDDLVSLDAEQEVELAKSLGVMATPSLVLIRGGRIARIVVGAQSEPRIRRLLDAEDPAEPGTAGS</sequence>
<dbReference type="RefSeq" id="WP_070073506.1">
    <property type="nucleotide sequence ID" value="NZ_CP017448.1"/>
</dbReference>
<dbReference type="EMBL" id="CP017448">
    <property type="protein sequence ID" value="AOV17976.1"/>
    <property type="molecule type" value="Genomic_DNA"/>
</dbReference>
<accession>A0A1D8KAL9</accession>
<dbReference type="InterPro" id="IPR036249">
    <property type="entry name" value="Thioredoxin-like_sf"/>
</dbReference>
<dbReference type="KEGG" id="aaeo:BJI67_13720"/>
<protein>
    <recommendedName>
        <fullName evidence="1">Thioredoxin domain-containing protein</fullName>
    </recommendedName>
</protein>
<dbReference type="CDD" id="cd02947">
    <property type="entry name" value="TRX_family"/>
    <property type="match status" value="1"/>
</dbReference>
<dbReference type="SUPFAM" id="SSF52833">
    <property type="entry name" value="Thioredoxin-like"/>
    <property type="match status" value="1"/>
</dbReference>
<reference evidence="2 3" key="1">
    <citation type="submission" date="2016-09" db="EMBL/GenBank/DDBJ databases">
        <title>Acidihalobacter prosperus V6 (DSM14174).</title>
        <authorList>
            <person name="Khaleque H.N."/>
            <person name="Ramsay J.P."/>
            <person name="Murphy R.J.T."/>
            <person name="Kaksonen A.H."/>
            <person name="Boxall N.J."/>
            <person name="Watkin E.L.J."/>
        </authorList>
    </citation>
    <scope>NUCLEOTIDE SEQUENCE [LARGE SCALE GENOMIC DNA]</scope>
    <source>
        <strain evidence="2 3">V6</strain>
    </source>
</reference>
<dbReference type="Gene3D" id="3.40.30.10">
    <property type="entry name" value="Glutaredoxin"/>
    <property type="match status" value="1"/>
</dbReference>
<dbReference type="InterPro" id="IPR013766">
    <property type="entry name" value="Thioredoxin_domain"/>
</dbReference>
<proteinExistence type="predicted"/>
<feature type="domain" description="Thioredoxin" evidence="1">
    <location>
        <begin position="48"/>
        <end position="126"/>
    </location>
</feature>
<name>A0A1D8KAL9_9GAMM</name>
<dbReference type="Proteomes" id="UP000095342">
    <property type="component" value="Chromosome"/>
</dbReference>
<evidence type="ECO:0000313" key="2">
    <source>
        <dbReference type="EMBL" id="AOV17976.1"/>
    </source>
</evidence>
<dbReference type="AlphaFoldDB" id="A0A1D8KAL9"/>
<evidence type="ECO:0000313" key="3">
    <source>
        <dbReference type="Proteomes" id="UP000095342"/>
    </source>
</evidence>
<evidence type="ECO:0000259" key="1">
    <source>
        <dbReference type="Pfam" id="PF00085"/>
    </source>
</evidence>